<dbReference type="KEGG" id="wma:WM2015_220"/>
<organism evidence="1 2">
    <name type="scientific">Wenzhouxiangella marina</name>
    <dbReference type="NCBI Taxonomy" id="1579979"/>
    <lineage>
        <taxon>Bacteria</taxon>
        <taxon>Pseudomonadati</taxon>
        <taxon>Pseudomonadota</taxon>
        <taxon>Gammaproteobacteria</taxon>
        <taxon>Chromatiales</taxon>
        <taxon>Wenzhouxiangellaceae</taxon>
        <taxon>Wenzhouxiangella</taxon>
    </lineage>
</organism>
<dbReference type="STRING" id="1579979.WM2015_220"/>
<sequence length="307" mass="33994">MIVSGLHRWLGLFLLVLLLGSAAYGREDQHVLVIGRVSDDPAAHYDRLKPLLDYVVERLGDVGIREGRILMARDGQAMISYLRQGRVDWVTETAGASVAMIDRGGAELLLKGWRGGRSQYQSLFVVRRDSGIENLDALRGHSVGFQHPMSTSAYLVPAGMLLEAQLDVAVLLSPLDRPSPDFVGYAFTGTETNSVAWVHKRIVDAAAISNQDWETLIEPVPAYAADLRIIDRSPDYPRALELVRGSLDPEIRRRLREVLLAAASDPAAAPALSNYFRTERFTLPDEETLAQLATLRRLAARVRQSLE</sequence>
<dbReference type="PATRIC" id="fig|1579979.3.peg.225"/>
<reference evidence="1 2" key="1">
    <citation type="submission" date="2015-07" db="EMBL/GenBank/DDBJ databases">
        <authorList>
            <person name="Noorani M."/>
        </authorList>
    </citation>
    <scope>NUCLEOTIDE SEQUENCE [LARGE SCALE GENOMIC DNA]</scope>
    <source>
        <strain evidence="1 2">KCTC 42284</strain>
    </source>
</reference>
<gene>
    <name evidence="1" type="ORF">WM2015_220</name>
</gene>
<dbReference type="Pfam" id="PF12974">
    <property type="entry name" value="Phosphonate-bd"/>
    <property type="match status" value="1"/>
</dbReference>
<dbReference type="SUPFAM" id="SSF53850">
    <property type="entry name" value="Periplasmic binding protein-like II"/>
    <property type="match status" value="1"/>
</dbReference>
<evidence type="ECO:0000313" key="2">
    <source>
        <dbReference type="Proteomes" id="UP000066624"/>
    </source>
</evidence>
<protein>
    <submittedName>
        <fullName evidence="1">Metal-binding protein</fullName>
    </submittedName>
</protein>
<accession>A0A0K0XSC1</accession>
<proteinExistence type="predicted"/>
<dbReference type="Gene3D" id="3.40.190.10">
    <property type="entry name" value="Periplasmic binding protein-like II"/>
    <property type="match status" value="2"/>
</dbReference>
<dbReference type="EMBL" id="CP012154">
    <property type="protein sequence ID" value="AKS40609.1"/>
    <property type="molecule type" value="Genomic_DNA"/>
</dbReference>
<name>A0A0K0XSC1_9GAMM</name>
<dbReference type="PANTHER" id="PTHR35841:SF1">
    <property type="entry name" value="PHOSPHONATES-BINDING PERIPLASMIC PROTEIN"/>
    <property type="match status" value="1"/>
</dbReference>
<evidence type="ECO:0000313" key="1">
    <source>
        <dbReference type="EMBL" id="AKS40609.1"/>
    </source>
</evidence>
<dbReference type="Proteomes" id="UP000066624">
    <property type="component" value="Chromosome"/>
</dbReference>
<keyword evidence="2" id="KW-1185">Reference proteome</keyword>
<dbReference type="PANTHER" id="PTHR35841">
    <property type="entry name" value="PHOSPHONATES-BINDING PERIPLASMIC PROTEIN"/>
    <property type="match status" value="1"/>
</dbReference>
<dbReference type="AlphaFoldDB" id="A0A0K0XSC1"/>